<dbReference type="RefSeq" id="WP_169340686.1">
    <property type="nucleotide sequence ID" value="NZ_JABBZM010000015.1"/>
</dbReference>
<evidence type="ECO:0000313" key="2">
    <source>
        <dbReference type="EMBL" id="NMV39506.1"/>
    </source>
</evidence>
<keyword evidence="1" id="KW-0732">Signal</keyword>
<protein>
    <recommendedName>
        <fullName evidence="4">DUF3108 domain-containing protein</fullName>
    </recommendedName>
</protein>
<proteinExistence type="predicted"/>
<dbReference type="Proteomes" id="UP000575469">
    <property type="component" value="Unassembled WGS sequence"/>
</dbReference>
<organism evidence="2 3">
    <name type="scientific">Ralstonia insidiosa</name>
    <dbReference type="NCBI Taxonomy" id="190721"/>
    <lineage>
        <taxon>Bacteria</taxon>
        <taxon>Pseudomonadati</taxon>
        <taxon>Pseudomonadota</taxon>
        <taxon>Betaproteobacteria</taxon>
        <taxon>Burkholderiales</taxon>
        <taxon>Burkholderiaceae</taxon>
        <taxon>Ralstonia</taxon>
    </lineage>
</organism>
<feature type="signal peptide" evidence="1">
    <location>
        <begin position="1"/>
        <end position="27"/>
    </location>
</feature>
<dbReference type="EMBL" id="JABBZM010000015">
    <property type="protein sequence ID" value="NMV39506.1"/>
    <property type="molecule type" value="Genomic_DNA"/>
</dbReference>
<comment type="caution">
    <text evidence="2">The sequence shown here is derived from an EMBL/GenBank/DDBJ whole genome shotgun (WGS) entry which is preliminary data.</text>
</comment>
<accession>A0A848P4F5</accession>
<feature type="chain" id="PRO_5032611397" description="DUF3108 domain-containing protein" evidence="1">
    <location>
        <begin position="28"/>
        <end position="288"/>
    </location>
</feature>
<evidence type="ECO:0000313" key="3">
    <source>
        <dbReference type="Proteomes" id="UP000575469"/>
    </source>
</evidence>
<dbReference type="AlphaFoldDB" id="A0A848P4F5"/>
<name>A0A848P4F5_9RALS</name>
<sequence>MLKRSIQHGRRWAAGLALALLSFPAMSKSDRTDVYTGEVGHQRVVMRIQTDSAGSVDGSYFYAAYHRVLRLEGESQGHHLQLAEGPRDTTGRPQFELDRTADGGWSGVWKDAKGRALDVRLRVADTPPLGQSTDAYVQSLRGADLYEYLRLSDLHLRPARQGRFMNHRLQWWVEPESKITLFEIIDGYPDDVRKRINQLLRARLWSEVSAFHGCMLGADRFGNGEFSQTVTPRSLTPNVVSVSVFTSYDCGGAHPDFGDAPLNLDARTGHVLTLEDVLWVGKGAPFGR</sequence>
<evidence type="ECO:0000256" key="1">
    <source>
        <dbReference type="SAM" id="SignalP"/>
    </source>
</evidence>
<evidence type="ECO:0008006" key="4">
    <source>
        <dbReference type="Google" id="ProtNLM"/>
    </source>
</evidence>
<reference evidence="2 3" key="1">
    <citation type="submission" date="2020-04" db="EMBL/GenBank/DDBJ databases">
        <title>Ralstonia insidiosa genome sequencing and assembly.</title>
        <authorList>
            <person name="Martins R.C.R."/>
            <person name="Perdigao-Neto L.V."/>
            <person name="Levin A.S.S."/>
            <person name="Costa S.F."/>
        </authorList>
    </citation>
    <scope>NUCLEOTIDE SEQUENCE [LARGE SCALE GENOMIC DNA]</scope>
    <source>
        <strain evidence="2 3">5047</strain>
    </source>
</reference>
<gene>
    <name evidence="2" type="ORF">HGR00_16445</name>
</gene>